<evidence type="ECO:0000256" key="2">
    <source>
        <dbReference type="ARBA" id="ARBA00022737"/>
    </source>
</evidence>
<accession>A0A5E4GK32</accession>
<dbReference type="AlphaFoldDB" id="A0A5E4GK32"/>
<evidence type="ECO:0000256" key="3">
    <source>
        <dbReference type="PROSITE-ProRule" id="PRU00708"/>
    </source>
</evidence>
<protein>
    <submittedName>
        <fullName evidence="4">PREDICTED: pentatricopeptide</fullName>
    </submittedName>
</protein>
<feature type="repeat" description="PPR" evidence="3">
    <location>
        <begin position="182"/>
        <end position="216"/>
    </location>
</feature>
<comment type="similarity">
    <text evidence="1">Belongs to the PPR family. P subfamily.</text>
</comment>
<dbReference type="EMBL" id="CABIKO010000932">
    <property type="protein sequence ID" value="VVA40189.1"/>
    <property type="molecule type" value="Genomic_DNA"/>
</dbReference>
<dbReference type="InterPro" id="IPR011990">
    <property type="entry name" value="TPR-like_helical_dom_sf"/>
</dbReference>
<keyword evidence="2" id="KW-0677">Repeat</keyword>
<dbReference type="PANTHER" id="PTHR47941">
    <property type="entry name" value="PENTATRICOPEPTIDE REPEAT-CONTAINING PROTEIN 3, MITOCHONDRIAL"/>
    <property type="match status" value="1"/>
</dbReference>
<feature type="repeat" description="PPR" evidence="3">
    <location>
        <begin position="112"/>
        <end position="146"/>
    </location>
</feature>
<organism evidence="4 5">
    <name type="scientific">Prunus dulcis</name>
    <name type="common">Almond</name>
    <name type="synonym">Amygdalus dulcis</name>
    <dbReference type="NCBI Taxonomy" id="3755"/>
    <lineage>
        <taxon>Eukaryota</taxon>
        <taxon>Viridiplantae</taxon>
        <taxon>Streptophyta</taxon>
        <taxon>Embryophyta</taxon>
        <taxon>Tracheophyta</taxon>
        <taxon>Spermatophyta</taxon>
        <taxon>Magnoliopsida</taxon>
        <taxon>eudicotyledons</taxon>
        <taxon>Gunneridae</taxon>
        <taxon>Pentapetalae</taxon>
        <taxon>rosids</taxon>
        <taxon>fabids</taxon>
        <taxon>Rosales</taxon>
        <taxon>Rosaceae</taxon>
        <taxon>Amygdaloideae</taxon>
        <taxon>Amygdaleae</taxon>
        <taxon>Prunus</taxon>
    </lineage>
</organism>
<dbReference type="Pfam" id="PF01535">
    <property type="entry name" value="PPR"/>
    <property type="match status" value="3"/>
</dbReference>
<dbReference type="PROSITE" id="PS51375">
    <property type="entry name" value="PPR"/>
    <property type="match status" value="2"/>
</dbReference>
<dbReference type="Pfam" id="PF13812">
    <property type="entry name" value="PPR_3"/>
    <property type="match status" value="1"/>
</dbReference>
<name>A0A5E4GK32_PRUDU</name>
<evidence type="ECO:0000256" key="1">
    <source>
        <dbReference type="ARBA" id="ARBA00007626"/>
    </source>
</evidence>
<proteinExistence type="inferred from homology"/>
<reference evidence="5" key="1">
    <citation type="journal article" date="2020" name="Plant J.">
        <title>Transposons played a major role in the diversification between the closely related almond and peach genomes: results from the almond genome sequence.</title>
        <authorList>
            <person name="Alioto T."/>
            <person name="Alexiou K.G."/>
            <person name="Bardil A."/>
            <person name="Barteri F."/>
            <person name="Castanera R."/>
            <person name="Cruz F."/>
            <person name="Dhingra A."/>
            <person name="Duval H."/>
            <person name="Fernandez I Marti A."/>
            <person name="Frias L."/>
            <person name="Galan B."/>
            <person name="Garcia J.L."/>
            <person name="Howad W."/>
            <person name="Gomez-Garrido J."/>
            <person name="Gut M."/>
            <person name="Julca I."/>
            <person name="Morata J."/>
            <person name="Puigdomenech P."/>
            <person name="Ribeca P."/>
            <person name="Rubio Cabetas M.J."/>
            <person name="Vlasova A."/>
            <person name="Wirthensohn M."/>
            <person name="Garcia-Mas J."/>
            <person name="Gabaldon T."/>
            <person name="Casacuberta J.M."/>
            <person name="Arus P."/>
        </authorList>
    </citation>
    <scope>NUCLEOTIDE SEQUENCE [LARGE SCALE GENOMIC DNA]</scope>
    <source>
        <strain evidence="5">cv. Texas</strain>
    </source>
</reference>
<dbReference type="OMA" id="IDAYVCM"/>
<dbReference type="InParanoid" id="A0A5E4GK32"/>
<dbReference type="NCBIfam" id="TIGR00756">
    <property type="entry name" value="PPR"/>
    <property type="match status" value="1"/>
</dbReference>
<dbReference type="Gramene" id="VVA40189">
    <property type="protein sequence ID" value="VVA40189"/>
    <property type="gene ID" value="Prudul26B008358"/>
</dbReference>
<dbReference type="InterPro" id="IPR002885">
    <property type="entry name" value="PPR_rpt"/>
</dbReference>
<gene>
    <name evidence="4" type="ORF">ALMOND_2B008358</name>
</gene>
<dbReference type="Gene3D" id="1.25.40.10">
    <property type="entry name" value="Tetratricopeptide repeat domain"/>
    <property type="match status" value="2"/>
</dbReference>
<dbReference type="Proteomes" id="UP000327085">
    <property type="component" value="Chromosome 4"/>
</dbReference>
<evidence type="ECO:0000313" key="5">
    <source>
        <dbReference type="Proteomes" id="UP000327085"/>
    </source>
</evidence>
<evidence type="ECO:0000313" key="4">
    <source>
        <dbReference type="EMBL" id="VVA40189.1"/>
    </source>
</evidence>
<sequence>MNEEGISANSLTYTFLIDAYVCMGLIDGAFKHMFDAGCEPSRHTYSFLIKHLSDEKLVKANSNESGLDIISNVSSSNITDIWKTMGFEIALELFEKMVGHGCIPNMNTYAPSEDIYNSLVNCCCELQVYGEAAMLVDTMIEHGYLPALESCKLLICGLFDEQNNEKAKAVFCSVLRCGYNYDEVAWKLILDGLIKKGHVNRGSELVGIMEKMGCQLHPETHSRI</sequence>